<gene>
    <name evidence="8" type="ORF">LUZ62_056116</name>
</gene>
<feature type="transmembrane region" description="Helical" evidence="7">
    <location>
        <begin position="6"/>
        <end position="25"/>
    </location>
</feature>
<dbReference type="GO" id="GO:0016705">
    <property type="term" value="F:oxidoreductase activity, acting on paired donors, with incorporation or reduction of molecular oxygen"/>
    <property type="evidence" value="ECO:0007669"/>
    <property type="project" value="InterPro"/>
</dbReference>
<sequence>MDISITLHESLLLVLLFSSLFYLYFKNQQSTKKPTIHGLKSYPIIGYLPHFVRNSHRFLDWMTECILRSPTRTMGFHSLGSTYGILTANPANVEHMLKINFSNYPKGQRTTSMMKDLLGRGIFNSDDDEWKWQRKTAIFEFNKRSLRNFVVDTVHSEITNRLLPILKRAAEKGVEVELHNVLERFAFDTICRVAFGEDPACLTDEEGFGGSSSSEEFMAALTVAQDLSTARFLEPFEDVWRIKKFLNIGTEKRLQKALSVVREYSMNIIRSRMSKGIELDGRGDMLSRFASNKDLDEEVLRDVVTSFLLAGRESTSTTLIWFFWQVSTRPDVEKKILDEIKCLRTSNCITTETFSFDDLRDMNYLHAAITESMRLYPPVPLDTVSCKEDDVMPDGTFVGKGWFVTYSAYTMGRSEDIWGMDCMEFKPGRWLDENGVFKPVSPFRYPVFHAGPRMCLGKEMAYIQTKSIAACVLERFQIRSLKKEGTPEHILSLVLRMKGGLPVQLSKRED</sequence>
<dbReference type="Gene3D" id="1.10.630.10">
    <property type="entry name" value="Cytochrome P450"/>
    <property type="match status" value="1"/>
</dbReference>
<keyword evidence="7" id="KW-0812">Transmembrane</keyword>
<keyword evidence="2 5" id="KW-0479">Metal-binding</keyword>
<evidence type="ECO:0000256" key="6">
    <source>
        <dbReference type="RuleBase" id="RU000461"/>
    </source>
</evidence>
<evidence type="ECO:0000313" key="9">
    <source>
        <dbReference type="Proteomes" id="UP001140206"/>
    </source>
</evidence>
<keyword evidence="7" id="KW-1133">Transmembrane helix</keyword>
<evidence type="ECO:0000256" key="7">
    <source>
        <dbReference type="SAM" id="Phobius"/>
    </source>
</evidence>
<dbReference type="CDD" id="cd11064">
    <property type="entry name" value="CYP86A"/>
    <property type="match status" value="1"/>
</dbReference>
<comment type="cofactor">
    <cofactor evidence="5">
        <name>heme</name>
        <dbReference type="ChEBI" id="CHEBI:30413"/>
    </cofactor>
</comment>
<accession>A0AAV8DVB1</accession>
<dbReference type="PRINTS" id="PR00385">
    <property type="entry name" value="P450"/>
</dbReference>
<evidence type="ECO:0000256" key="4">
    <source>
        <dbReference type="ARBA" id="ARBA00023004"/>
    </source>
</evidence>
<name>A0AAV8DVB1_9POAL</name>
<evidence type="ECO:0000256" key="5">
    <source>
        <dbReference type="PIRSR" id="PIRSR602401-1"/>
    </source>
</evidence>
<keyword evidence="4 5" id="KW-0408">Iron</keyword>
<dbReference type="PANTHER" id="PTHR24296">
    <property type="entry name" value="CYTOCHROME P450"/>
    <property type="match status" value="1"/>
</dbReference>
<reference evidence="8" key="1">
    <citation type="submission" date="2022-08" db="EMBL/GenBank/DDBJ databases">
        <authorList>
            <person name="Marques A."/>
        </authorList>
    </citation>
    <scope>NUCLEOTIDE SEQUENCE</scope>
    <source>
        <strain evidence="8">RhyPub2mFocal</strain>
        <tissue evidence="8">Leaves</tissue>
    </source>
</reference>
<comment type="caution">
    <text evidence="8">The sequence shown here is derived from an EMBL/GenBank/DDBJ whole genome shotgun (WGS) entry which is preliminary data.</text>
</comment>
<feature type="binding site" description="axial binding residue" evidence="5">
    <location>
        <position position="455"/>
    </location>
    <ligand>
        <name>heme</name>
        <dbReference type="ChEBI" id="CHEBI:30413"/>
    </ligand>
    <ligandPart>
        <name>Fe</name>
        <dbReference type="ChEBI" id="CHEBI:18248"/>
    </ligandPart>
</feature>
<evidence type="ECO:0000256" key="3">
    <source>
        <dbReference type="ARBA" id="ARBA00023002"/>
    </source>
</evidence>
<dbReference type="Pfam" id="PF00067">
    <property type="entry name" value="p450"/>
    <property type="match status" value="1"/>
</dbReference>
<keyword evidence="3 6" id="KW-0560">Oxidoreductase</keyword>
<dbReference type="InterPro" id="IPR002401">
    <property type="entry name" value="Cyt_P450_E_grp-I"/>
</dbReference>
<keyword evidence="6" id="KW-0503">Monooxygenase</keyword>
<dbReference type="EMBL" id="JAMFTS010000003">
    <property type="protein sequence ID" value="KAJ4771859.1"/>
    <property type="molecule type" value="Genomic_DNA"/>
</dbReference>
<evidence type="ECO:0000256" key="1">
    <source>
        <dbReference type="ARBA" id="ARBA00010617"/>
    </source>
</evidence>
<dbReference type="GO" id="GO:0004497">
    <property type="term" value="F:monooxygenase activity"/>
    <property type="evidence" value="ECO:0007669"/>
    <property type="project" value="UniProtKB-KW"/>
</dbReference>
<protein>
    <submittedName>
        <fullName evidence="8">Cytochrome P450</fullName>
    </submittedName>
</protein>
<dbReference type="SUPFAM" id="SSF48264">
    <property type="entry name" value="Cytochrome P450"/>
    <property type="match status" value="1"/>
</dbReference>
<keyword evidence="7" id="KW-0472">Membrane</keyword>
<dbReference type="PROSITE" id="PS00086">
    <property type="entry name" value="CYTOCHROME_P450"/>
    <property type="match status" value="1"/>
</dbReference>
<evidence type="ECO:0000313" key="8">
    <source>
        <dbReference type="EMBL" id="KAJ4771859.1"/>
    </source>
</evidence>
<dbReference type="Proteomes" id="UP001140206">
    <property type="component" value="Chromosome 3"/>
</dbReference>
<organism evidence="8 9">
    <name type="scientific">Rhynchospora pubera</name>
    <dbReference type="NCBI Taxonomy" id="906938"/>
    <lineage>
        <taxon>Eukaryota</taxon>
        <taxon>Viridiplantae</taxon>
        <taxon>Streptophyta</taxon>
        <taxon>Embryophyta</taxon>
        <taxon>Tracheophyta</taxon>
        <taxon>Spermatophyta</taxon>
        <taxon>Magnoliopsida</taxon>
        <taxon>Liliopsida</taxon>
        <taxon>Poales</taxon>
        <taxon>Cyperaceae</taxon>
        <taxon>Cyperoideae</taxon>
        <taxon>Rhynchosporeae</taxon>
        <taxon>Rhynchospora</taxon>
    </lineage>
</organism>
<dbReference type="InterPro" id="IPR036396">
    <property type="entry name" value="Cyt_P450_sf"/>
</dbReference>
<keyword evidence="9" id="KW-1185">Reference proteome</keyword>
<dbReference type="InterPro" id="IPR001128">
    <property type="entry name" value="Cyt_P450"/>
</dbReference>
<keyword evidence="5 6" id="KW-0349">Heme</keyword>
<dbReference type="InterPro" id="IPR017972">
    <property type="entry name" value="Cyt_P450_CS"/>
</dbReference>
<dbReference type="AlphaFoldDB" id="A0AAV8DVB1"/>
<dbReference type="PRINTS" id="PR00463">
    <property type="entry name" value="EP450I"/>
</dbReference>
<evidence type="ECO:0000256" key="2">
    <source>
        <dbReference type="ARBA" id="ARBA00022723"/>
    </source>
</evidence>
<comment type="similarity">
    <text evidence="1 6">Belongs to the cytochrome P450 family.</text>
</comment>
<dbReference type="GO" id="GO:0005506">
    <property type="term" value="F:iron ion binding"/>
    <property type="evidence" value="ECO:0007669"/>
    <property type="project" value="InterPro"/>
</dbReference>
<dbReference type="GO" id="GO:0006629">
    <property type="term" value="P:lipid metabolic process"/>
    <property type="evidence" value="ECO:0007669"/>
    <property type="project" value="UniProtKB-ARBA"/>
</dbReference>
<proteinExistence type="inferred from homology"/>
<dbReference type="GO" id="GO:0020037">
    <property type="term" value="F:heme binding"/>
    <property type="evidence" value="ECO:0007669"/>
    <property type="project" value="InterPro"/>
</dbReference>